<proteinExistence type="predicted"/>
<dbReference type="OrthoDB" id="104565at2"/>
<dbReference type="KEGG" id="cser:CCO03_05910"/>
<evidence type="ECO:0000313" key="3">
    <source>
        <dbReference type="EMBL" id="ARU04274.1"/>
    </source>
</evidence>
<dbReference type="PANTHER" id="PTHR36509">
    <property type="entry name" value="BLL3101 PROTEIN"/>
    <property type="match status" value="1"/>
</dbReference>
<dbReference type="Gene3D" id="2.60.40.1610">
    <property type="entry name" value="Domain of unknown function DUF1254"/>
    <property type="match status" value="1"/>
</dbReference>
<evidence type="ECO:0000259" key="2">
    <source>
        <dbReference type="Pfam" id="PF06863"/>
    </source>
</evidence>
<dbReference type="InterPro" id="IPR010679">
    <property type="entry name" value="DUF1254"/>
</dbReference>
<accession>A0A1Y0EKX0</accession>
<dbReference type="RefSeq" id="WP_087278516.1">
    <property type="nucleotide sequence ID" value="NZ_CP021455.1"/>
</dbReference>
<dbReference type="Gene3D" id="2.60.120.600">
    <property type="entry name" value="Domain of unknown function DUF1214, C-terminal domain"/>
    <property type="match status" value="1"/>
</dbReference>
<gene>
    <name evidence="3" type="ORF">CCO03_05910</name>
</gene>
<evidence type="ECO:0000313" key="4">
    <source>
        <dbReference type="Proteomes" id="UP000196138"/>
    </source>
</evidence>
<evidence type="ECO:0008006" key="5">
    <source>
        <dbReference type="Google" id="ProtNLM"/>
    </source>
</evidence>
<dbReference type="EMBL" id="CP021455">
    <property type="protein sequence ID" value="ARU04274.1"/>
    <property type="molecule type" value="Genomic_DNA"/>
</dbReference>
<dbReference type="Pfam" id="PF06742">
    <property type="entry name" value="DUF1214"/>
    <property type="match status" value="1"/>
</dbReference>
<organism evidence="3 4">
    <name type="scientific">Comamonas serinivorans</name>
    <dbReference type="NCBI Taxonomy" id="1082851"/>
    <lineage>
        <taxon>Bacteria</taxon>
        <taxon>Pseudomonadati</taxon>
        <taxon>Pseudomonadota</taxon>
        <taxon>Betaproteobacteria</taxon>
        <taxon>Burkholderiales</taxon>
        <taxon>Comamonadaceae</taxon>
        <taxon>Comamonas</taxon>
    </lineage>
</organism>
<dbReference type="SUPFAM" id="SSF160935">
    <property type="entry name" value="VPA0735-like"/>
    <property type="match status" value="1"/>
</dbReference>
<feature type="domain" description="DUF1254" evidence="2">
    <location>
        <begin position="48"/>
        <end position="183"/>
    </location>
</feature>
<dbReference type="Pfam" id="PF06863">
    <property type="entry name" value="DUF1254"/>
    <property type="match status" value="1"/>
</dbReference>
<keyword evidence="4" id="KW-1185">Reference proteome</keyword>
<protein>
    <recommendedName>
        <fullName evidence="5">Phosphatidylserine decarboxylase</fullName>
    </recommendedName>
</protein>
<dbReference type="InterPro" id="IPR037050">
    <property type="entry name" value="DUF1254_sf"/>
</dbReference>
<dbReference type="InterPro" id="IPR010621">
    <property type="entry name" value="DUF1214"/>
</dbReference>
<name>A0A1Y0EKX0_9BURK</name>
<sequence>MTVSPMDLARQDLARAVGVSATVYGYPLIESMRTCCLQTQGEALRAPINTVHHIRHPSTDRDRDVVTPANDLLYTTAWINLADGPVRLTVPSAQRHAGRYFVLALYDAYTENFDNVGPRNSAAAGETVVLVGPDGLGEHAGDVAGQRVIACPTHLVWLIGRIVAGDEADWPAAQALQAEIRLEGLRGAASRRAPQAVAQWSGPPVDVMAQVVEQGADPAAVAPVFYRHLALALEDAPGRVQDQGMVAWLSQNGLRLGEAFDWAALDEPVRRGLTEGFAQALHLIGVSARSRSARPWALASRAGRYGSDYLMRALTAYIGLGALATDEAIYGAGHFDVARQPLDGARSYRMRFAADGLPPADAFWSVTLYDAQDRFLYGNSLGRHSIGDRTPGLRYEPDGALQIDFSHEPPRDTRNWLPTPPGRFYLIVRIYHPREALHSWQVPALEPVEAA</sequence>
<evidence type="ECO:0000259" key="1">
    <source>
        <dbReference type="Pfam" id="PF06742"/>
    </source>
</evidence>
<dbReference type="AlphaFoldDB" id="A0A1Y0EKX0"/>
<dbReference type="InterPro" id="IPR037049">
    <property type="entry name" value="DUF1214_C_sf"/>
</dbReference>
<feature type="domain" description="DUF1214" evidence="1">
    <location>
        <begin position="327"/>
        <end position="434"/>
    </location>
</feature>
<dbReference type="PANTHER" id="PTHR36509:SF2">
    <property type="entry name" value="BLL3101 PROTEIN"/>
    <property type="match status" value="1"/>
</dbReference>
<reference evidence="3 4" key="1">
    <citation type="submission" date="2017-05" db="EMBL/GenBank/DDBJ databases">
        <authorList>
            <person name="Song R."/>
            <person name="Chenine A.L."/>
            <person name="Ruprecht R.M."/>
        </authorList>
    </citation>
    <scope>NUCLEOTIDE SEQUENCE [LARGE SCALE GENOMIC DNA]</scope>
    <source>
        <strain evidence="3 4">DSM 26136</strain>
    </source>
</reference>
<dbReference type="Proteomes" id="UP000196138">
    <property type="component" value="Chromosome"/>
</dbReference>